<proteinExistence type="predicted"/>
<name>A0A5D5AUF2_9EURY</name>
<gene>
    <name evidence="1" type="ORF">FYC77_03870</name>
</gene>
<comment type="caution">
    <text evidence="1">The sequence shown here is derived from an EMBL/GenBank/DDBJ whole genome shotgun (WGS) entry which is preliminary data.</text>
</comment>
<dbReference type="AlphaFoldDB" id="A0A5D5AUF2"/>
<evidence type="ECO:0000313" key="2">
    <source>
        <dbReference type="Proteomes" id="UP000324104"/>
    </source>
</evidence>
<evidence type="ECO:0000313" key="1">
    <source>
        <dbReference type="EMBL" id="TYT63220.1"/>
    </source>
</evidence>
<protein>
    <submittedName>
        <fullName evidence="1">Uncharacterized protein</fullName>
    </submittedName>
</protein>
<dbReference type="EMBL" id="VTAW01000003">
    <property type="protein sequence ID" value="TYT63220.1"/>
    <property type="molecule type" value="Genomic_DNA"/>
</dbReference>
<organism evidence="1 2">
    <name type="scientific">Natrialba swarupiae</name>
    <dbReference type="NCBI Taxonomy" id="2448032"/>
    <lineage>
        <taxon>Archaea</taxon>
        <taxon>Methanobacteriati</taxon>
        <taxon>Methanobacteriota</taxon>
        <taxon>Stenosarchaea group</taxon>
        <taxon>Halobacteria</taxon>
        <taxon>Halobacteriales</taxon>
        <taxon>Natrialbaceae</taxon>
        <taxon>Natrialba</taxon>
    </lineage>
</organism>
<accession>A0A5D5AUF2</accession>
<reference evidence="1 2" key="1">
    <citation type="submission" date="2019-08" db="EMBL/GenBank/DDBJ databases">
        <title>Archaea genome.</title>
        <authorList>
            <person name="Kajale S."/>
            <person name="Shouche Y."/>
            <person name="Deshpande N."/>
            <person name="Sharma A."/>
        </authorList>
    </citation>
    <scope>NUCLEOTIDE SEQUENCE [LARGE SCALE GENOMIC DNA]</scope>
    <source>
        <strain evidence="1 2">ESP3B_9</strain>
    </source>
</reference>
<dbReference type="Proteomes" id="UP000324104">
    <property type="component" value="Unassembled WGS sequence"/>
</dbReference>
<sequence>MNALDRFRAAGGPNTPRRALLGALAGAVGLAGTASAQDDGAVQTRGCRDEELTLEDWSTGAVTVRACPGSGGRVTVDVSGQVSDQRYVSSTIGLPSSADVYVPGGESRTLWYTGTLRHFSCSNAALNVGIVNRQ</sequence>
<keyword evidence="2" id="KW-1185">Reference proteome</keyword>
<dbReference type="RefSeq" id="WP_149080196.1">
    <property type="nucleotide sequence ID" value="NZ_VTAW01000003.1"/>
</dbReference>